<dbReference type="KEGG" id="vg:55006728"/>
<proteinExistence type="predicted"/>
<evidence type="ECO:0000313" key="1">
    <source>
        <dbReference type="EMBL" id="AYN58093.1"/>
    </source>
</evidence>
<name>A0A3G2KGI8_9CAUD</name>
<dbReference type="GeneID" id="55006728"/>
<protein>
    <submittedName>
        <fullName evidence="1">Minor tail protein</fullName>
    </submittedName>
</protein>
<organism evidence="1 2">
    <name type="scientific">Arthrobacter phage Judy</name>
    <dbReference type="NCBI Taxonomy" id="2419958"/>
    <lineage>
        <taxon>Viruses</taxon>
        <taxon>Duplodnaviria</taxon>
        <taxon>Heunggongvirae</taxon>
        <taxon>Uroviricota</taxon>
        <taxon>Caudoviricetes</taxon>
        <taxon>Bridgettevirus</taxon>
        <taxon>Bridgettevirus judy</taxon>
    </lineage>
</organism>
<dbReference type="RefSeq" id="YP_009815501.1">
    <property type="nucleotide sequence ID" value="NC_048095.1"/>
</dbReference>
<dbReference type="EMBL" id="MH834614">
    <property type="protein sequence ID" value="AYN58093.1"/>
    <property type="molecule type" value="Genomic_DNA"/>
</dbReference>
<accession>A0A3G2KGI8</accession>
<reference evidence="1 2" key="1">
    <citation type="submission" date="2018-09" db="EMBL/GenBank/DDBJ databases">
        <authorList>
            <person name="Rimple P.A."/>
            <person name="Stoner T.H."/>
            <person name="Garlena R.A."/>
            <person name="Russell D.A."/>
            <person name="Pope W.H."/>
            <person name="Jacobs-Sera D."/>
            <person name="Hatfull G.F."/>
        </authorList>
    </citation>
    <scope>NUCLEOTIDE SEQUENCE [LARGE SCALE GENOMIC DNA]</scope>
</reference>
<evidence type="ECO:0000313" key="2">
    <source>
        <dbReference type="Proteomes" id="UP000282065"/>
    </source>
</evidence>
<sequence>MPQTRPNGTVVPINSDEYNLTPDLATMADSIHVVTTVADKTERDALTPYVGLQVCRLDREGWIQTYTGQNTASGWEYKGTPRRVNATVSAFSNVSGTTSRLLHTLPGVTKPYPQTYNARLKLSVNCGSITSPNVLQLNAAVSGGSSTVSGAQGRASLSWTAPGAYLQTAQAETGWLNVAADADPLIRAWVEIMDGTTTNTVSTLASYTSFYADLRPQDD</sequence>
<gene>
    <name evidence="1" type="primary">23</name>
    <name evidence="1" type="ORF">PBI_JUDY_23</name>
</gene>
<dbReference type="Proteomes" id="UP000282065">
    <property type="component" value="Segment"/>
</dbReference>
<keyword evidence="2" id="KW-1185">Reference proteome</keyword>